<dbReference type="InterPro" id="IPR036390">
    <property type="entry name" value="WH_DNA-bd_sf"/>
</dbReference>
<evidence type="ECO:0000313" key="2">
    <source>
        <dbReference type="Proteomes" id="UP001254813"/>
    </source>
</evidence>
<sequence>MLLEKPARERGFKKERLHRTLLNHPDGELSRYEITQRANVSKGWAYEYFEQLESEGYIHNATVQDPDGLYRHWLETRIEPNAVRVSFQQPLNQIREADLDYALTTYEAEQVHQGFLFSSSTDLYVREDDIPMWLTTIEENGLIGGGNTEFRATDEHVFYNTQTVDDVTTVSIPQLIVDLLDEDGPAAEAANRLIARYHGEDDE</sequence>
<comment type="caution">
    <text evidence="1">The sequence shown here is derived from an EMBL/GenBank/DDBJ whole genome shotgun (WGS) entry which is preliminary data.</text>
</comment>
<evidence type="ECO:0000313" key="1">
    <source>
        <dbReference type="EMBL" id="MDS0296987.1"/>
    </source>
</evidence>
<reference evidence="1 2" key="1">
    <citation type="submission" date="2022-06" db="EMBL/GenBank/DDBJ databases">
        <title>Halogeometricum sp. a new haloarchaeum isolate from saline soil.</title>
        <authorList>
            <person name="Strakova D."/>
            <person name="Galisteo C."/>
            <person name="Sanchez-Porro C."/>
            <person name="Ventosa A."/>
        </authorList>
    </citation>
    <scope>NUCLEOTIDE SEQUENCE [LARGE SCALE GENOMIC DNA]</scope>
    <source>
        <strain evidence="2">S3BR25-2</strain>
    </source>
</reference>
<proteinExistence type="predicted"/>
<dbReference type="SUPFAM" id="SSF46785">
    <property type="entry name" value="Winged helix' DNA-binding domain"/>
    <property type="match status" value="1"/>
</dbReference>
<dbReference type="EMBL" id="JAMQOQ010000010">
    <property type="protein sequence ID" value="MDS0296987.1"/>
    <property type="molecule type" value="Genomic_DNA"/>
</dbReference>
<gene>
    <name evidence="1" type="ORF">NDI79_22750</name>
</gene>
<protein>
    <submittedName>
        <fullName evidence="1">Uncharacterized protein</fullName>
    </submittedName>
</protein>
<keyword evidence="2" id="KW-1185">Reference proteome</keyword>
<name>A0ABU2G850_9EURY</name>
<organism evidence="1 2">
    <name type="scientific">Halogeometricum luteum</name>
    <dbReference type="NCBI Taxonomy" id="2950537"/>
    <lineage>
        <taxon>Archaea</taxon>
        <taxon>Methanobacteriati</taxon>
        <taxon>Methanobacteriota</taxon>
        <taxon>Stenosarchaea group</taxon>
        <taxon>Halobacteria</taxon>
        <taxon>Halobacteriales</taxon>
        <taxon>Haloferacaceae</taxon>
        <taxon>Halogeometricum</taxon>
    </lineage>
</organism>
<dbReference type="RefSeq" id="WP_310930922.1">
    <property type="nucleotide sequence ID" value="NZ_JAMQOQ010000010.1"/>
</dbReference>
<dbReference type="Proteomes" id="UP001254813">
    <property type="component" value="Unassembled WGS sequence"/>
</dbReference>
<accession>A0ABU2G850</accession>